<reference evidence="1 2" key="1">
    <citation type="submission" date="2024-01" db="EMBL/GenBank/DDBJ databases">
        <authorList>
            <person name="Waweru B."/>
        </authorList>
    </citation>
    <scope>NUCLEOTIDE SEQUENCE [LARGE SCALE GENOMIC DNA]</scope>
</reference>
<dbReference type="EMBL" id="CAWUPB010000871">
    <property type="protein sequence ID" value="CAK7327932.1"/>
    <property type="molecule type" value="Genomic_DNA"/>
</dbReference>
<dbReference type="InterPro" id="IPR001611">
    <property type="entry name" value="Leu-rich_rpt"/>
</dbReference>
<evidence type="ECO:0000313" key="2">
    <source>
        <dbReference type="Proteomes" id="UP001314170"/>
    </source>
</evidence>
<sequence length="87" mass="9308">MLQKAFAILQGWSGDPCLPSPFSWDWIECSTDATPRVIALNLTGYGLTGSLPDFSSMDALQTIDLQDNSIGGPVPDFLGNFPSLTSV</sequence>
<dbReference type="SUPFAM" id="SSF52058">
    <property type="entry name" value="L domain-like"/>
    <property type="match status" value="1"/>
</dbReference>
<dbReference type="Gene3D" id="3.80.10.10">
    <property type="entry name" value="Ribonuclease Inhibitor"/>
    <property type="match status" value="1"/>
</dbReference>
<dbReference type="Proteomes" id="UP001314170">
    <property type="component" value="Unassembled WGS sequence"/>
</dbReference>
<dbReference type="PANTHER" id="PTHR45631">
    <property type="entry name" value="OS07G0107800 PROTEIN-RELATED"/>
    <property type="match status" value="1"/>
</dbReference>
<evidence type="ECO:0000313" key="1">
    <source>
        <dbReference type="EMBL" id="CAK7327932.1"/>
    </source>
</evidence>
<keyword evidence="2" id="KW-1185">Reference proteome</keyword>
<comment type="caution">
    <text evidence="1">The sequence shown here is derived from an EMBL/GenBank/DDBJ whole genome shotgun (WGS) entry which is preliminary data.</text>
</comment>
<proteinExistence type="predicted"/>
<dbReference type="PANTHER" id="PTHR45631:SF44">
    <property type="entry name" value="CARBOHYDRATE-BINDING PROTEIN OF THE ER PROTEIN"/>
    <property type="match status" value="1"/>
</dbReference>
<protein>
    <submittedName>
        <fullName evidence="1">Uncharacterized protein</fullName>
    </submittedName>
</protein>
<dbReference type="InterPro" id="IPR032675">
    <property type="entry name" value="LRR_dom_sf"/>
</dbReference>
<organism evidence="1 2">
    <name type="scientific">Dovyalis caffra</name>
    <dbReference type="NCBI Taxonomy" id="77055"/>
    <lineage>
        <taxon>Eukaryota</taxon>
        <taxon>Viridiplantae</taxon>
        <taxon>Streptophyta</taxon>
        <taxon>Embryophyta</taxon>
        <taxon>Tracheophyta</taxon>
        <taxon>Spermatophyta</taxon>
        <taxon>Magnoliopsida</taxon>
        <taxon>eudicotyledons</taxon>
        <taxon>Gunneridae</taxon>
        <taxon>Pentapetalae</taxon>
        <taxon>rosids</taxon>
        <taxon>fabids</taxon>
        <taxon>Malpighiales</taxon>
        <taxon>Salicaceae</taxon>
        <taxon>Flacourtieae</taxon>
        <taxon>Dovyalis</taxon>
    </lineage>
</organism>
<dbReference type="AlphaFoldDB" id="A0AAV1R1Q9"/>
<name>A0AAV1R1Q9_9ROSI</name>
<gene>
    <name evidence="1" type="ORF">DCAF_LOCUS5650</name>
</gene>
<dbReference type="Pfam" id="PF00560">
    <property type="entry name" value="LRR_1"/>
    <property type="match status" value="1"/>
</dbReference>
<accession>A0AAV1R1Q9</accession>